<proteinExistence type="predicted"/>
<dbReference type="InterPro" id="IPR036770">
    <property type="entry name" value="Ankyrin_rpt-contain_sf"/>
</dbReference>
<protein>
    <submittedName>
        <fullName evidence="3">Uncharacterized protein</fullName>
    </submittedName>
</protein>
<accession>A0A3B0YC79</accession>
<evidence type="ECO:0000256" key="2">
    <source>
        <dbReference type="ARBA" id="ARBA00023043"/>
    </source>
</evidence>
<dbReference type="Gene3D" id="1.25.40.20">
    <property type="entry name" value="Ankyrin repeat-containing domain"/>
    <property type="match status" value="2"/>
</dbReference>
<dbReference type="SMART" id="SM00248">
    <property type="entry name" value="ANK"/>
    <property type="match status" value="10"/>
</dbReference>
<dbReference type="Pfam" id="PF00023">
    <property type="entry name" value="Ank"/>
    <property type="match status" value="1"/>
</dbReference>
<keyword evidence="2" id="KW-0040">ANK repeat</keyword>
<evidence type="ECO:0000313" key="3">
    <source>
        <dbReference type="EMBL" id="VAW78468.1"/>
    </source>
</evidence>
<gene>
    <name evidence="3" type="ORF">MNBD_GAMMA15-562</name>
</gene>
<dbReference type="AlphaFoldDB" id="A0A3B0YC79"/>
<dbReference type="InterPro" id="IPR002110">
    <property type="entry name" value="Ankyrin_rpt"/>
</dbReference>
<dbReference type="PROSITE" id="PS50297">
    <property type="entry name" value="ANK_REP_REGION"/>
    <property type="match status" value="2"/>
</dbReference>
<dbReference type="PANTHER" id="PTHR24189:SF50">
    <property type="entry name" value="ANKYRIN REPEAT AND SOCS BOX PROTEIN 2"/>
    <property type="match status" value="1"/>
</dbReference>
<dbReference type="PANTHER" id="PTHR24189">
    <property type="entry name" value="MYOTROPHIN"/>
    <property type="match status" value="1"/>
</dbReference>
<dbReference type="InterPro" id="IPR050745">
    <property type="entry name" value="Multifunctional_regulatory"/>
</dbReference>
<organism evidence="3">
    <name type="scientific">hydrothermal vent metagenome</name>
    <dbReference type="NCBI Taxonomy" id="652676"/>
    <lineage>
        <taxon>unclassified sequences</taxon>
        <taxon>metagenomes</taxon>
        <taxon>ecological metagenomes</taxon>
    </lineage>
</organism>
<dbReference type="Pfam" id="PF12796">
    <property type="entry name" value="Ank_2"/>
    <property type="match status" value="2"/>
</dbReference>
<dbReference type="EMBL" id="UOFN01000096">
    <property type="protein sequence ID" value="VAW78468.1"/>
    <property type="molecule type" value="Genomic_DNA"/>
</dbReference>
<name>A0A3B0YC79_9ZZZZ</name>
<dbReference type="PROSITE" id="PS50088">
    <property type="entry name" value="ANK_REPEAT"/>
    <property type="match status" value="5"/>
</dbReference>
<evidence type="ECO:0000256" key="1">
    <source>
        <dbReference type="ARBA" id="ARBA00022737"/>
    </source>
</evidence>
<dbReference type="SUPFAM" id="SSF48403">
    <property type="entry name" value="Ankyrin repeat"/>
    <property type="match status" value="1"/>
</dbReference>
<sequence>MIKPLMLSLIMLLGSLSIGCSSETGSADAATGQLNVKTAKVDNERERRVISNGYDTLFGAVSNNNMAKIEEIISESEASNNGLDYRQTALVIASYLGSVDIAEQLLKTGARVDGVSRKGKFNPLMAAALNDQLPMIQYLLENSADINYVTSSNRFPLGVAVRKNNVELCRYLLENGARISPQGQKDSDAFFVAAEAGVIDAAQVFLDSGIDINAAYRDQNALHYALKKQQTKMAQFLLGKDIEVNPPQRYVRTSALIQAAILGDTDLFEKILAKTKDVNFKDDDGFTALMRASANGYPEIVSALVERKPDMEVKDKRFQRTAIVYAGHNGHAGVLQVLLGSEDKQNGISAHSLSFALVEAIKGSHVEAVKVLVEAGADLNESDIGGGRPLFIANRTMRNRARNAQGRQGDESVRKAIEDAKQIYELLDKADPAT</sequence>
<reference evidence="3" key="1">
    <citation type="submission" date="2018-06" db="EMBL/GenBank/DDBJ databases">
        <authorList>
            <person name="Zhirakovskaya E."/>
        </authorList>
    </citation>
    <scope>NUCLEOTIDE SEQUENCE</scope>
</reference>
<dbReference type="PROSITE" id="PS51257">
    <property type="entry name" value="PROKAR_LIPOPROTEIN"/>
    <property type="match status" value="1"/>
</dbReference>
<keyword evidence="1" id="KW-0677">Repeat</keyword>